<evidence type="ECO:0000313" key="2">
    <source>
        <dbReference type="Proteomes" id="UP001268864"/>
    </source>
</evidence>
<protein>
    <submittedName>
        <fullName evidence="1">Uncharacterized protein</fullName>
    </submittedName>
</protein>
<gene>
    <name evidence="1" type="ORF">NDI86_21445</name>
</gene>
<accession>A0ABU2FV67</accession>
<dbReference type="Gene3D" id="3.30.2400.30">
    <property type="match status" value="1"/>
</dbReference>
<name>A0ABU2FV67_9EURY</name>
<organism evidence="1 2">
    <name type="scientific">Haloarcula onubensis</name>
    <dbReference type="NCBI Taxonomy" id="2950539"/>
    <lineage>
        <taxon>Archaea</taxon>
        <taxon>Methanobacteriati</taxon>
        <taxon>Methanobacteriota</taxon>
        <taxon>Stenosarchaea group</taxon>
        <taxon>Halobacteria</taxon>
        <taxon>Halobacteriales</taxon>
        <taxon>Haloarculaceae</taxon>
        <taxon>Haloarcula</taxon>
    </lineage>
</organism>
<dbReference type="Proteomes" id="UP001268864">
    <property type="component" value="Unassembled WGS sequence"/>
</dbReference>
<sequence>MSGAQQTGSTEVQSAKQLFADGTGDRGFQYLMASSDEERAELIADGALEYEEWKRLKDVVIENRNQQINLVNDLRSAGLTTEESLATFVSRWQTMGDISEDAEIGMNPEGSSNEEDPGYGLDGVPLPCVWKDWRIDRRLLMASRQGPGNSLDTKVPSQATRSVNSTFEQYFVNGWKRQIDGHEMFGFTNHPDRNQVTGSNWYDGTTDAEDIRGDFLTGVEALEDDEFDDGGYWAYVHRNEYQRLRRIIADFGSGNPGDTNMRERILEELGEEVEQIRPTKHVPEGEAILFQPTRDVVELGVAEEVMPIEWESPSGWTLHMKIFGGMNLQLASTEAGQMGVAHMTGLAP</sequence>
<dbReference type="RefSeq" id="WP_310902335.1">
    <property type="nucleotide sequence ID" value="NZ_JAMQOS010000010.1"/>
</dbReference>
<proteinExistence type="predicted"/>
<evidence type="ECO:0000313" key="1">
    <source>
        <dbReference type="EMBL" id="MDS0284669.1"/>
    </source>
</evidence>
<comment type="caution">
    <text evidence="1">The sequence shown here is derived from an EMBL/GenBank/DDBJ whole genome shotgun (WGS) entry which is preliminary data.</text>
</comment>
<reference evidence="1 2" key="1">
    <citation type="submission" date="2022-06" db="EMBL/GenBank/DDBJ databases">
        <title>Halomicroarcula sp. a new haloarchaeum isolate from saline soil.</title>
        <authorList>
            <person name="Strakova D."/>
            <person name="Galisteo C."/>
            <person name="Sanchez-Porro C."/>
            <person name="Ventosa A."/>
        </authorList>
    </citation>
    <scope>NUCLEOTIDE SEQUENCE [LARGE SCALE GENOMIC DNA]</scope>
    <source>
        <strain evidence="1 2">S3CR25-11</strain>
    </source>
</reference>
<dbReference type="EMBL" id="JAMQOS010000010">
    <property type="protein sequence ID" value="MDS0284669.1"/>
    <property type="molecule type" value="Genomic_DNA"/>
</dbReference>
<keyword evidence="2" id="KW-1185">Reference proteome</keyword>